<name>A0ABU5RM72_9PSEU</name>
<dbReference type="Gene3D" id="1.10.10.10">
    <property type="entry name" value="Winged helix-like DNA-binding domain superfamily/Winged helix DNA-binding domain"/>
    <property type="match status" value="1"/>
</dbReference>
<protein>
    <submittedName>
        <fullName evidence="2">MarR family winged helix-turn-helix transcriptional regulator</fullName>
    </submittedName>
</protein>
<dbReference type="PROSITE" id="PS50995">
    <property type="entry name" value="HTH_MARR_2"/>
    <property type="match status" value="1"/>
</dbReference>
<dbReference type="PANTHER" id="PTHR33164:SF99">
    <property type="entry name" value="MARR FAMILY REGULATORY PROTEIN"/>
    <property type="match status" value="1"/>
</dbReference>
<accession>A0ABU5RM72</accession>
<dbReference type="InterPro" id="IPR000835">
    <property type="entry name" value="HTH_MarR-typ"/>
</dbReference>
<feature type="domain" description="HTH marR-type" evidence="1">
    <location>
        <begin position="18"/>
        <end position="154"/>
    </location>
</feature>
<dbReference type="InterPro" id="IPR039422">
    <property type="entry name" value="MarR/SlyA-like"/>
</dbReference>
<dbReference type="SUPFAM" id="SSF46785">
    <property type="entry name" value="Winged helix' DNA-binding domain"/>
    <property type="match status" value="1"/>
</dbReference>
<dbReference type="Pfam" id="PF12802">
    <property type="entry name" value="MarR_2"/>
    <property type="match status" value="1"/>
</dbReference>
<comment type="caution">
    <text evidence="2">The sequence shown here is derived from an EMBL/GenBank/DDBJ whole genome shotgun (WGS) entry which is preliminary data.</text>
</comment>
<reference evidence="2 3" key="1">
    <citation type="submission" date="2023-12" db="EMBL/GenBank/DDBJ databases">
        <title>Amycolatopsis sp. V23-08.</title>
        <authorList>
            <person name="Somphong A."/>
        </authorList>
    </citation>
    <scope>NUCLEOTIDE SEQUENCE [LARGE SCALE GENOMIC DNA]</scope>
    <source>
        <strain evidence="2 3">V23-08</strain>
    </source>
</reference>
<dbReference type="InterPro" id="IPR036388">
    <property type="entry name" value="WH-like_DNA-bd_sf"/>
</dbReference>
<dbReference type="EMBL" id="JAYFSI010000016">
    <property type="protein sequence ID" value="MEA5366610.1"/>
    <property type="molecule type" value="Genomic_DNA"/>
</dbReference>
<evidence type="ECO:0000313" key="2">
    <source>
        <dbReference type="EMBL" id="MEA5366610.1"/>
    </source>
</evidence>
<evidence type="ECO:0000313" key="3">
    <source>
        <dbReference type="Proteomes" id="UP001304298"/>
    </source>
</evidence>
<dbReference type="Proteomes" id="UP001304298">
    <property type="component" value="Unassembled WGS sequence"/>
</dbReference>
<proteinExistence type="predicted"/>
<gene>
    <name evidence="2" type="ORF">VA596_44265</name>
</gene>
<dbReference type="InterPro" id="IPR036390">
    <property type="entry name" value="WH_DNA-bd_sf"/>
</dbReference>
<organism evidence="2 3">
    <name type="scientific">Amycolatopsis heterodermiae</name>
    <dbReference type="NCBI Taxonomy" id="3110235"/>
    <lineage>
        <taxon>Bacteria</taxon>
        <taxon>Bacillati</taxon>
        <taxon>Actinomycetota</taxon>
        <taxon>Actinomycetes</taxon>
        <taxon>Pseudonocardiales</taxon>
        <taxon>Pseudonocardiaceae</taxon>
        <taxon>Amycolatopsis</taxon>
    </lineage>
</organism>
<evidence type="ECO:0000259" key="1">
    <source>
        <dbReference type="PROSITE" id="PS50995"/>
    </source>
</evidence>
<keyword evidence="3" id="KW-1185">Reference proteome</keyword>
<dbReference type="SMART" id="SM00347">
    <property type="entry name" value="HTH_MARR"/>
    <property type="match status" value="1"/>
</dbReference>
<dbReference type="RefSeq" id="WP_323335956.1">
    <property type="nucleotide sequence ID" value="NZ_JAYFSI010000016.1"/>
</dbReference>
<sequence>MPRDFEPGSPFALLSGGETAVWYAYMKVHLRLEYELNRQLRADSGISLADYHVLVALTSEPGGRMRVTDLAIRIGWERSRLSHHLKRMRERGLVETGANPGDRRAVDVVLSEAGWETLREAAPDHVEFVRKAFLDALEPGEMARLATSLERVFDALVEHGSLPRPADHP</sequence>
<dbReference type="PANTHER" id="PTHR33164">
    <property type="entry name" value="TRANSCRIPTIONAL REGULATOR, MARR FAMILY"/>
    <property type="match status" value="1"/>
</dbReference>